<protein>
    <submittedName>
        <fullName evidence="4">FG-GAP repeat protein</fullName>
    </submittedName>
</protein>
<evidence type="ECO:0000256" key="3">
    <source>
        <dbReference type="SAM" id="SignalP"/>
    </source>
</evidence>
<evidence type="ECO:0000256" key="1">
    <source>
        <dbReference type="ARBA" id="ARBA00022729"/>
    </source>
</evidence>
<proteinExistence type="predicted"/>
<evidence type="ECO:0000313" key="4">
    <source>
        <dbReference type="EMBL" id="TWT54134.1"/>
    </source>
</evidence>
<sequence length="435" mass="47639" precursor="true">MKNTIFLVFLTFPALMSMPICAQEPQAGSQESHADGSSGPKDTCKPCSFEIKLLALDSNEGIAAGDVDGDGITDLVAGRSWFRGGDWAPRPLRLIEDWNGYVESNGDYVMDINQDGRLDVIAGSFMGSEVHWFENPGDEGLRLGQLWPKHVLVDTERKTNEGQLLEDVDGDGRPEWIVNSWTKDVPMMVWRLEPIESGEAKSDGGASDGSSSGASAKPSQADASKPAAYKMVGHELGPKGNGHGLAVGDISGDGRYDVLVGQGWYEQPASQPWTQPWAFHPDWDLHSSLPMLVVDLDEDGDHDLVIGNGHDYGLYWWQNDGADETGKISWTEHEIDSSFSQPHSLAWADIDGDQRPDLIAGKRYFAHNGNDPGGMDMPCLYYYQWDPSTNKFTRYTIDEGHVGVGLQIVTEDFNGDGRADIAVAGKSGTYLIRSR</sequence>
<feature type="signal peptide" evidence="3">
    <location>
        <begin position="1"/>
        <end position="22"/>
    </location>
</feature>
<keyword evidence="5" id="KW-1185">Reference proteome</keyword>
<dbReference type="Pfam" id="PF13517">
    <property type="entry name" value="FG-GAP_3"/>
    <property type="match status" value="2"/>
</dbReference>
<accession>A0A5C5WT82</accession>
<keyword evidence="1 3" id="KW-0732">Signal</keyword>
<dbReference type="Proteomes" id="UP000316598">
    <property type="component" value="Unassembled WGS sequence"/>
</dbReference>
<dbReference type="PANTHER" id="PTHR44103:SF1">
    <property type="entry name" value="PROPROTEIN CONVERTASE P"/>
    <property type="match status" value="1"/>
</dbReference>
<dbReference type="AlphaFoldDB" id="A0A5C5WT82"/>
<dbReference type="InterPro" id="IPR013517">
    <property type="entry name" value="FG-GAP"/>
</dbReference>
<evidence type="ECO:0000313" key="5">
    <source>
        <dbReference type="Proteomes" id="UP000316598"/>
    </source>
</evidence>
<feature type="compositionally biased region" description="Low complexity" evidence="2">
    <location>
        <begin position="203"/>
        <end position="217"/>
    </location>
</feature>
<dbReference type="EMBL" id="SJPI01000001">
    <property type="protein sequence ID" value="TWT54134.1"/>
    <property type="molecule type" value="Genomic_DNA"/>
</dbReference>
<feature type="region of interest" description="Disordered" evidence="2">
    <location>
        <begin position="197"/>
        <end position="227"/>
    </location>
</feature>
<name>A0A5C5WT82_9BACT</name>
<dbReference type="Gene3D" id="2.130.10.130">
    <property type="entry name" value="Integrin alpha, N-terminal"/>
    <property type="match status" value="2"/>
</dbReference>
<evidence type="ECO:0000256" key="2">
    <source>
        <dbReference type="SAM" id="MobiDB-lite"/>
    </source>
</evidence>
<comment type="caution">
    <text evidence="4">The sequence shown here is derived from an EMBL/GenBank/DDBJ whole genome shotgun (WGS) entry which is preliminary data.</text>
</comment>
<gene>
    <name evidence="4" type="ORF">Pla22_17690</name>
</gene>
<dbReference type="InterPro" id="IPR028994">
    <property type="entry name" value="Integrin_alpha_N"/>
</dbReference>
<reference evidence="4 5" key="1">
    <citation type="submission" date="2019-02" db="EMBL/GenBank/DDBJ databases">
        <title>Deep-cultivation of Planctomycetes and their phenomic and genomic characterization uncovers novel biology.</title>
        <authorList>
            <person name="Wiegand S."/>
            <person name="Jogler M."/>
            <person name="Boedeker C."/>
            <person name="Pinto D."/>
            <person name="Vollmers J."/>
            <person name="Rivas-Marin E."/>
            <person name="Kohn T."/>
            <person name="Peeters S.H."/>
            <person name="Heuer A."/>
            <person name="Rast P."/>
            <person name="Oberbeckmann S."/>
            <person name="Bunk B."/>
            <person name="Jeske O."/>
            <person name="Meyerdierks A."/>
            <person name="Storesund J.E."/>
            <person name="Kallscheuer N."/>
            <person name="Luecker S."/>
            <person name="Lage O.M."/>
            <person name="Pohl T."/>
            <person name="Merkel B.J."/>
            <person name="Hornburger P."/>
            <person name="Mueller R.-W."/>
            <person name="Bruemmer F."/>
            <person name="Labrenz M."/>
            <person name="Spormann A.M."/>
            <person name="Op Den Camp H."/>
            <person name="Overmann J."/>
            <person name="Amann R."/>
            <person name="Jetten M.S.M."/>
            <person name="Mascher T."/>
            <person name="Medema M.H."/>
            <person name="Devos D.P."/>
            <person name="Kaster A.-K."/>
            <person name="Ovreas L."/>
            <person name="Rohde M."/>
            <person name="Galperin M.Y."/>
            <person name="Jogler C."/>
        </authorList>
    </citation>
    <scope>NUCLEOTIDE SEQUENCE [LARGE SCALE GENOMIC DNA]</scope>
    <source>
        <strain evidence="4 5">Pla22</strain>
    </source>
</reference>
<dbReference type="SUPFAM" id="SSF69318">
    <property type="entry name" value="Integrin alpha N-terminal domain"/>
    <property type="match status" value="1"/>
</dbReference>
<organism evidence="4 5">
    <name type="scientific">Rubripirellula amarantea</name>
    <dbReference type="NCBI Taxonomy" id="2527999"/>
    <lineage>
        <taxon>Bacteria</taxon>
        <taxon>Pseudomonadati</taxon>
        <taxon>Planctomycetota</taxon>
        <taxon>Planctomycetia</taxon>
        <taxon>Pirellulales</taxon>
        <taxon>Pirellulaceae</taxon>
        <taxon>Rubripirellula</taxon>
    </lineage>
</organism>
<feature type="chain" id="PRO_5023018841" evidence="3">
    <location>
        <begin position="23"/>
        <end position="435"/>
    </location>
</feature>
<dbReference type="Pfam" id="PF01839">
    <property type="entry name" value="FG-GAP"/>
    <property type="match status" value="1"/>
</dbReference>
<dbReference type="PANTHER" id="PTHR44103">
    <property type="entry name" value="PROPROTEIN CONVERTASE P"/>
    <property type="match status" value="1"/>
</dbReference>